<evidence type="ECO:0008006" key="3">
    <source>
        <dbReference type="Google" id="ProtNLM"/>
    </source>
</evidence>
<dbReference type="SUPFAM" id="SSF52374">
    <property type="entry name" value="Nucleotidylyl transferase"/>
    <property type="match status" value="1"/>
</dbReference>
<reference evidence="1 2" key="1">
    <citation type="submission" date="2019-08" db="EMBL/GenBank/DDBJ databases">
        <title>Draft genome sequence of Ulvibacter marinus type strain NBRC 109484.</title>
        <authorList>
            <person name="Kawano K."/>
            <person name="Ushijima N."/>
            <person name="Kihara M."/>
            <person name="Itoh H."/>
        </authorList>
    </citation>
    <scope>NUCLEOTIDE SEQUENCE [LARGE SCALE GENOMIC DNA]</scope>
    <source>
        <strain evidence="1 2">NBRC 109484</strain>
    </source>
</reference>
<proteinExistence type="predicted"/>
<dbReference type="InterPro" id="IPR014729">
    <property type="entry name" value="Rossmann-like_a/b/a_fold"/>
</dbReference>
<organism evidence="1 2">
    <name type="scientific">Patiriisocius marinus</name>
    <dbReference type="NCBI Taxonomy" id="1397112"/>
    <lineage>
        <taxon>Bacteria</taxon>
        <taxon>Pseudomonadati</taxon>
        <taxon>Bacteroidota</taxon>
        <taxon>Flavobacteriia</taxon>
        <taxon>Flavobacteriales</taxon>
        <taxon>Flavobacteriaceae</taxon>
        <taxon>Patiriisocius</taxon>
    </lineage>
</organism>
<dbReference type="OrthoDB" id="179386at2"/>
<evidence type="ECO:0000313" key="2">
    <source>
        <dbReference type="Proteomes" id="UP000326509"/>
    </source>
</evidence>
<keyword evidence="2" id="KW-1185">Reference proteome</keyword>
<dbReference type="AlphaFoldDB" id="A0A5J4IWI1"/>
<dbReference type="EMBL" id="BKCG01000002">
    <property type="protein sequence ID" value="GER59246.1"/>
    <property type="molecule type" value="Genomic_DNA"/>
</dbReference>
<protein>
    <recommendedName>
        <fullName evidence="3">Nicotinate-nucleotide adenylyltransferase</fullName>
    </recommendedName>
</protein>
<evidence type="ECO:0000313" key="1">
    <source>
        <dbReference type="EMBL" id="GER59246.1"/>
    </source>
</evidence>
<comment type="caution">
    <text evidence="1">The sequence shown here is derived from an EMBL/GenBank/DDBJ whole genome shotgun (WGS) entry which is preliminary data.</text>
</comment>
<dbReference type="Proteomes" id="UP000326509">
    <property type="component" value="Unassembled WGS sequence"/>
</dbReference>
<accession>A0A5J4IWI1</accession>
<dbReference type="Gene3D" id="3.40.50.620">
    <property type="entry name" value="HUPs"/>
    <property type="match status" value="1"/>
</dbReference>
<sequence>MPDMIKGDREFEAIPSIRNKALRINLNENIYGTFAEIGAGQETVRNFFRAGGASGTIAKTISAYDKDFSDAIYGIEEDGRYVTEARLKKMLSHEMELLEERILREKHPNKMYFAFANTVATIDFAKKYKGHGWVGIRYQTDPEEEYSEIIMHIRFHENEALLQQHTLGILGVNLVYGAYYKHDTPKKLLRYLYDHIDKDKIEIDTINFSGPKFQNVDNRLMSLQLIKNGMTDAVMFGPDGNNVLPARILYKKNVLALRGSFRPVTKVNIDMYERSHEMFVAESKVDPEKTVTIFEITLSNLRAEGEIDERDFMDRAKLLCSLGHTVMISNFQEYYKLVEYFSKFTKNRLGLAMGVNNLVDVFDEKYYRHLSGGILEAFGKLFFKDLKVYLYPMHNPETGEYTTSENLKVHPRMKELYKFFKYNGKVVDIENFNPEIMDIFSREVLYKIENNEPGWEKMLPAGIASLIKEKNLFSCNIDQEVIDVDFDMEV</sequence>
<name>A0A5J4IWI1_9FLAO</name>
<dbReference type="RefSeq" id="WP_151673341.1">
    <property type="nucleotide sequence ID" value="NZ_BKCG01000002.1"/>
</dbReference>
<gene>
    <name evidence="1" type="ORF">ULMA_13540</name>
</gene>